<evidence type="ECO:0000256" key="1">
    <source>
        <dbReference type="SAM" id="Coils"/>
    </source>
</evidence>
<organism evidence="2 3">
    <name type="scientific">Anaerobutyricum hallii</name>
    <dbReference type="NCBI Taxonomy" id="39488"/>
    <lineage>
        <taxon>Bacteria</taxon>
        <taxon>Bacillati</taxon>
        <taxon>Bacillota</taxon>
        <taxon>Clostridia</taxon>
        <taxon>Lachnospirales</taxon>
        <taxon>Lachnospiraceae</taxon>
        <taxon>Anaerobutyricum</taxon>
    </lineage>
</organism>
<dbReference type="RefSeq" id="WP_055299266.1">
    <property type="nucleotide sequence ID" value="NZ_BLYK01000035.1"/>
</dbReference>
<dbReference type="Proteomes" id="UP000095679">
    <property type="component" value="Unassembled WGS sequence"/>
</dbReference>
<feature type="coiled-coil region" evidence="1">
    <location>
        <begin position="63"/>
        <end position="91"/>
    </location>
</feature>
<accession>A0A174HTQ0</accession>
<dbReference type="AlphaFoldDB" id="A0A174HTQ0"/>
<reference evidence="2 3" key="1">
    <citation type="submission" date="2015-09" db="EMBL/GenBank/DDBJ databases">
        <authorList>
            <consortium name="Pathogen Informatics"/>
        </authorList>
    </citation>
    <scope>NUCLEOTIDE SEQUENCE [LARGE SCALE GENOMIC DNA]</scope>
    <source>
        <strain evidence="2 3">2789STDY5834835</strain>
    </source>
</reference>
<proteinExistence type="predicted"/>
<dbReference type="EMBL" id="CYZL01000024">
    <property type="protein sequence ID" value="CUO76707.1"/>
    <property type="molecule type" value="Genomic_DNA"/>
</dbReference>
<sequence>MKSYLIVEEHNTKTLKIIPYSEYLLNADNVFLYEVISDADTEDEADLIRNHINEVGGIQEYFNEIAREAKKEVEKNKEDIQEEELEQLRSSETSSISPAVIPENYLDRAILKKFRYELDVFEDYLGMIRYFMTENDPLSYIRLNDDSREEKYVYFKDVERQLKALKIGIIKLYYYSFHKELFDDFSQRMDEMHETEQLILSYPLYKLKQALYKEEEARDIFAQYSDRQIRNAIKNYDNPKYQREREECAQKDNNKVVHSVSFDIDVHDDQISEQEIKEYIMRGLRYWGIDTLGKIKIEEN</sequence>
<protein>
    <submittedName>
        <fullName evidence="2">Uncharacterized protein</fullName>
    </submittedName>
</protein>
<keyword evidence="1" id="KW-0175">Coiled coil</keyword>
<evidence type="ECO:0000313" key="3">
    <source>
        <dbReference type="Proteomes" id="UP000095679"/>
    </source>
</evidence>
<name>A0A174HTQ0_9FIRM</name>
<evidence type="ECO:0000313" key="2">
    <source>
        <dbReference type="EMBL" id="CUO76707.1"/>
    </source>
</evidence>
<gene>
    <name evidence="2" type="ORF">ERS852450_02380</name>
</gene>